<dbReference type="KEGG" id="mff:MFFC18_44280"/>
<evidence type="ECO:0000313" key="1">
    <source>
        <dbReference type="EMBL" id="QEG24508.1"/>
    </source>
</evidence>
<dbReference type="EMBL" id="CP042912">
    <property type="protein sequence ID" value="QEG24508.1"/>
    <property type="molecule type" value="Genomic_DNA"/>
</dbReference>
<name>A0A5B9PDN4_9BACT</name>
<proteinExistence type="predicted"/>
<accession>A0A5B9PDN4</accession>
<reference evidence="1" key="1">
    <citation type="submission" date="2019-08" db="EMBL/GenBank/DDBJ databases">
        <title>Deep-cultivation of Planctomycetes and their phenomic and genomic characterization uncovers novel biology.</title>
        <authorList>
            <person name="Wiegand S."/>
            <person name="Jogler M."/>
            <person name="Boedeker C."/>
            <person name="Pinto D."/>
            <person name="Vollmers J."/>
            <person name="Rivas-Marin E."/>
            <person name="Kohn T."/>
            <person name="Peeters S.H."/>
            <person name="Heuer A."/>
            <person name="Rast P."/>
            <person name="Oberbeckmann S."/>
            <person name="Bunk B."/>
            <person name="Jeske O."/>
            <person name="Meyerdierks A."/>
            <person name="Storesund J.E."/>
            <person name="Kallscheuer N."/>
            <person name="Luecker S."/>
            <person name="Lage O.M."/>
            <person name="Pohl T."/>
            <person name="Merkel B.J."/>
            <person name="Hornburger P."/>
            <person name="Mueller R.-W."/>
            <person name="Bruemmer F."/>
            <person name="Labrenz M."/>
            <person name="Spormann A.M."/>
            <person name="Op den Camp H."/>
            <person name="Overmann J."/>
            <person name="Amann R."/>
            <person name="Jetten M.S.M."/>
            <person name="Mascher T."/>
            <person name="Medema M.H."/>
            <person name="Devos D.P."/>
            <person name="Kaster A.-K."/>
            <person name="Ovreas L."/>
            <person name="Rohde M."/>
            <person name="Galperin M.Y."/>
            <person name="Jogler C."/>
        </authorList>
    </citation>
    <scope>NUCLEOTIDE SEQUENCE [LARGE SCALE GENOMIC DNA]</scope>
    <source>
        <strain evidence="1">FC18</strain>
    </source>
</reference>
<keyword evidence="2" id="KW-1185">Reference proteome</keyword>
<sequence length="349" mass="38590">MKQELPIAIALLAIGCLPWLWQSRHSSEASAAIEPTSVTEPTSIAAGIQPVVPTPAPWHSHSTTARSVAYRQAQAVSHTNDAAAFLKQTAMAIANGQPTFGDVEIENHQFRNSHSIRGRFWSRGAGTNQSRLELILGAESPAKLTQVCDGRFLYRLTEHNGERKIKFISLEKLDNQDASIVESTLPAGWVGTGSIDSLFKNLSEAFKFAAIHELADAGQVELTGTWKPEHLAKLMINRVDHREIMPSPDWSKLPPQFPHGVRLRFKNTSGNWYPSEVMFIQFDTENGSKPKPMISIKFGPLIQQSLSAELFQIDADETGAVNETELYNERIDLLTGKQRVAEEAGNAIR</sequence>
<gene>
    <name evidence="1" type="ORF">MFFC18_44280</name>
</gene>
<dbReference type="STRING" id="980251.GCA_001642875_01141"/>
<evidence type="ECO:0000313" key="2">
    <source>
        <dbReference type="Proteomes" id="UP000322214"/>
    </source>
</evidence>
<dbReference type="PROSITE" id="PS51257">
    <property type="entry name" value="PROKAR_LIPOPROTEIN"/>
    <property type="match status" value="1"/>
</dbReference>
<dbReference type="AlphaFoldDB" id="A0A5B9PDN4"/>
<organism evidence="1 2">
    <name type="scientific">Mariniblastus fucicola</name>
    <dbReference type="NCBI Taxonomy" id="980251"/>
    <lineage>
        <taxon>Bacteria</taxon>
        <taxon>Pseudomonadati</taxon>
        <taxon>Planctomycetota</taxon>
        <taxon>Planctomycetia</taxon>
        <taxon>Pirellulales</taxon>
        <taxon>Pirellulaceae</taxon>
        <taxon>Mariniblastus</taxon>
    </lineage>
</organism>
<protein>
    <submittedName>
        <fullName evidence="1">Uncharacterized protein</fullName>
    </submittedName>
</protein>
<dbReference type="Proteomes" id="UP000322214">
    <property type="component" value="Chromosome"/>
</dbReference>